<reference evidence="1 3" key="2">
    <citation type="submission" date="2018-03" db="EMBL/GenBank/DDBJ databases">
        <title>Genomic Encyclopedia of Archaeal and Bacterial Type Strains, Phase II (KMG-II): from individual species to whole genera.</title>
        <authorList>
            <person name="Goeker M."/>
        </authorList>
    </citation>
    <scope>NUCLEOTIDE SEQUENCE [LARGE SCALE GENOMIC DNA]</scope>
    <source>
        <strain evidence="1 3">DSM 25227</strain>
    </source>
</reference>
<reference evidence="2 4" key="1">
    <citation type="submission" date="2016-10" db="EMBL/GenBank/DDBJ databases">
        <authorList>
            <person name="Cai Z."/>
        </authorList>
    </citation>
    <scope>NUCLEOTIDE SEQUENCE [LARGE SCALE GENOMIC DNA]</scope>
    <source>
        <strain evidence="2 4">DSM 25227</strain>
    </source>
</reference>
<dbReference type="Proteomes" id="UP000245839">
    <property type="component" value="Unassembled WGS sequence"/>
</dbReference>
<accession>A0A2Y9C2Z2</accession>
<evidence type="ECO:0000313" key="2">
    <source>
        <dbReference type="EMBL" id="SSA50572.1"/>
    </source>
</evidence>
<protein>
    <submittedName>
        <fullName evidence="2">Uncharacterized protein</fullName>
    </submittedName>
</protein>
<proteinExistence type="predicted"/>
<keyword evidence="3" id="KW-1185">Reference proteome</keyword>
<dbReference type="EMBL" id="QGDJ01000014">
    <property type="protein sequence ID" value="PWJ13246.1"/>
    <property type="molecule type" value="Genomic_DNA"/>
</dbReference>
<sequence length="226" mass="23119">MTPLDGITFATGIIGSVELTAEALGVMPTGATDGPGGQTAYVATGSHGLAIVDTAGFRAPILQAELDLPAIAEQVAVDAARCRAYVAIGAGGLQVINVMPFNARGVGPSVSFDVEAADADPGRAGIQVEEGAQICLSRDISDDVQLRNVELPLDGRVFVNDVSAPFELASDVPTLASLADDRMEILLRATDTGGNATVTDFATVLVIEDITAPALSARRPKASSLC</sequence>
<dbReference type="OrthoDB" id="8560308at2"/>
<evidence type="ECO:0000313" key="3">
    <source>
        <dbReference type="Proteomes" id="UP000245839"/>
    </source>
</evidence>
<dbReference type="Gene3D" id="2.60.40.10">
    <property type="entry name" value="Immunoglobulins"/>
    <property type="match status" value="1"/>
</dbReference>
<name>A0A2Y9C2Z2_9RHOB</name>
<dbReference type="RefSeq" id="WP_109565942.1">
    <property type="nucleotide sequence ID" value="NZ_QGDJ01000014.1"/>
</dbReference>
<dbReference type="InterPro" id="IPR013783">
    <property type="entry name" value="Ig-like_fold"/>
</dbReference>
<dbReference type="Proteomes" id="UP000251571">
    <property type="component" value="Unassembled WGS sequence"/>
</dbReference>
<organism evidence="2 4">
    <name type="scientific">Jannaschia seohaensis</name>
    <dbReference type="NCBI Taxonomy" id="475081"/>
    <lineage>
        <taxon>Bacteria</taxon>
        <taxon>Pseudomonadati</taxon>
        <taxon>Pseudomonadota</taxon>
        <taxon>Alphaproteobacteria</taxon>
        <taxon>Rhodobacterales</taxon>
        <taxon>Roseobacteraceae</taxon>
        <taxon>Jannaschia</taxon>
    </lineage>
</organism>
<gene>
    <name evidence="1" type="ORF">BCF38_1148</name>
    <name evidence="2" type="ORF">SAMN05421539_1148</name>
</gene>
<dbReference type="EMBL" id="UETC01000014">
    <property type="protein sequence ID" value="SSA50572.1"/>
    <property type="molecule type" value="Genomic_DNA"/>
</dbReference>
<evidence type="ECO:0000313" key="4">
    <source>
        <dbReference type="Proteomes" id="UP000251571"/>
    </source>
</evidence>
<dbReference type="AlphaFoldDB" id="A0A2Y9C2Z2"/>
<evidence type="ECO:0000313" key="1">
    <source>
        <dbReference type="EMBL" id="PWJ13246.1"/>
    </source>
</evidence>